<dbReference type="EMBL" id="BOQE01000001">
    <property type="protein sequence ID" value="GIM48022.1"/>
    <property type="molecule type" value="Genomic_DNA"/>
</dbReference>
<accession>A0AAV4LJF8</accession>
<keyword evidence="2" id="KW-1185">Reference proteome</keyword>
<dbReference type="InterPro" id="IPR018540">
    <property type="entry name" value="Spo0E-like"/>
</dbReference>
<dbReference type="GO" id="GO:0043937">
    <property type="term" value="P:regulation of sporulation"/>
    <property type="evidence" value="ECO:0007669"/>
    <property type="project" value="InterPro"/>
</dbReference>
<dbReference type="AlphaFoldDB" id="A0AAV4LJF8"/>
<dbReference type="SUPFAM" id="SSF140500">
    <property type="entry name" value="BAS1536-like"/>
    <property type="match status" value="1"/>
</dbReference>
<name>A0AAV4LJF8_9BACL</name>
<dbReference type="InterPro" id="IPR037208">
    <property type="entry name" value="Spo0E-like_sf"/>
</dbReference>
<dbReference type="Pfam" id="PF09388">
    <property type="entry name" value="SpoOE-like"/>
    <property type="match status" value="1"/>
</dbReference>
<evidence type="ECO:0008006" key="3">
    <source>
        <dbReference type="Google" id="ProtNLM"/>
    </source>
</evidence>
<proteinExistence type="predicted"/>
<reference evidence="1" key="1">
    <citation type="journal article" date="2023" name="Int. J. Syst. Evol. Microbiol.">
        <title>Collibacillus ludicampi gen. nov., sp. nov., a new soil bacterium of the family Alicyclobacillaceae.</title>
        <authorList>
            <person name="Jojima T."/>
            <person name="Ioku Y."/>
            <person name="Fukuta Y."/>
            <person name="Shirasaka N."/>
            <person name="Matsumura Y."/>
            <person name="Mori M."/>
        </authorList>
    </citation>
    <scope>NUCLEOTIDE SEQUENCE</scope>
    <source>
        <strain evidence="1">TP075</strain>
    </source>
</reference>
<dbReference type="Gene3D" id="4.10.280.10">
    <property type="entry name" value="Helix-loop-helix DNA-binding domain"/>
    <property type="match status" value="1"/>
</dbReference>
<dbReference type="Proteomes" id="UP001057291">
    <property type="component" value="Unassembled WGS sequence"/>
</dbReference>
<sequence>MVDLENLKFRIEQLRLYMVKVAMEKGNFSDPAVVEISQQLDELIIQYQRASGMIRTELPSFCNCRV</sequence>
<protein>
    <recommendedName>
        <fullName evidence="3">Aspartyl-phosphate phosphatase Spo0E family protein</fullName>
    </recommendedName>
</protein>
<gene>
    <name evidence="1" type="ORF">DNHGIG_35710</name>
</gene>
<evidence type="ECO:0000313" key="2">
    <source>
        <dbReference type="Proteomes" id="UP001057291"/>
    </source>
</evidence>
<comment type="caution">
    <text evidence="1">The sequence shown here is derived from an EMBL/GenBank/DDBJ whole genome shotgun (WGS) entry which is preliminary data.</text>
</comment>
<organism evidence="1 2">
    <name type="scientific">Collibacillus ludicampi</name>
    <dbReference type="NCBI Taxonomy" id="2771369"/>
    <lineage>
        <taxon>Bacteria</taxon>
        <taxon>Bacillati</taxon>
        <taxon>Bacillota</taxon>
        <taxon>Bacilli</taxon>
        <taxon>Bacillales</taxon>
        <taxon>Alicyclobacillaceae</taxon>
        <taxon>Collibacillus</taxon>
    </lineage>
</organism>
<dbReference type="InterPro" id="IPR036638">
    <property type="entry name" value="HLH_DNA-bd_sf"/>
</dbReference>
<evidence type="ECO:0000313" key="1">
    <source>
        <dbReference type="EMBL" id="GIM48022.1"/>
    </source>
</evidence>
<dbReference type="GO" id="GO:0046983">
    <property type="term" value="F:protein dimerization activity"/>
    <property type="evidence" value="ECO:0007669"/>
    <property type="project" value="InterPro"/>
</dbReference>